<evidence type="ECO:0000256" key="2">
    <source>
        <dbReference type="ARBA" id="ARBA00008558"/>
    </source>
</evidence>
<evidence type="ECO:0000256" key="1">
    <source>
        <dbReference type="ARBA" id="ARBA00001470"/>
    </source>
</evidence>
<evidence type="ECO:0000256" key="4">
    <source>
        <dbReference type="HAMAP-Rule" id="MF_00929"/>
    </source>
</evidence>
<name>A0A857JIC1_9ALTE</name>
<evidence type="ECO:0000313" key="6">
    <source>
        <dbReference type="Proteomes" id="UP000464524"/>
    </source>
</evidence>
<comment type="catalytic activity">
    <reaction evidence="1 4">
        <text>D-cellobiose = beta-D-glucosyl-(1-&gt;4)-D-mannopyranose</text>
        <dbReference type="Rhea" id="RHEA:23384"/>
        <dbReference type="ChEBI" id="CHEBI:17057"/>
        <dbReference type="ChEBI" id="CHEBI:47931"/>
        <dbReference type="EC" id="5.1.3.11"/>
    </reaction>
</comment>
<dbReference type="GO" id="GO:0047736">
    <property type="term" value="F:cellobiose epimerase activity"/>
    <property type="evidence" value="ECO:0007669"/>
    <property type="project" value="UniProtKB-UniRule"/>
</dbReference>
<dbReference type="GO" id="GO:0005975">
    <property type="term" value="P:carbohydrate metabolic process"/>
    <property type="evidence" value="ECO:0007669"/>
    <property type="project" value="InterPro"/>
</dbReference>
<dbReference type="InterPro" id="IPR028584">
    <property type="entry name" value="Cellobiose_2_epim"/>
</dbReference>
<keyword evidence="3 4" id="KW-0413">Isomerase</keyword>
<dbReference type="PANTHER" id="PTHR15108">
    <property type="entry name" value="N-ACYLGLUCOSAMINE-2-EPIMERASE"/>
    <property type="match status" value="1"/>
</dbReference>
<accession>A0A857JIC1</accession>
<gene>
    <name evidence="5" type="ORF">FX988_01605</name>
</gene>
<dbReference type="RefSeq" id="WP_160179128.1">
    <property type="nucleotide sequence ID" value="NZ_CP047656.1"/>
</dbReference>
<comment type="similarity">
    <text evidence="2">Belongs to the N-acylglucosamine 2-epimerase family.</text>
</comment>
<dbReference type="AlphaFoldDB" id="A0A857JIC1"/>
<dbReference type="EMBL" id="CP047656">
    <property type="protein sequence ID" value="QHJ11376.1"/>
    <property type="molecule type" value="Genomic_DNA"/>
</dbReference>
<dbReference type="HAMAP" id="MF_00929">
    <property type="entry name" value="Cellobiose_2_epim"/>
    <property type="match status" value="1"/>
</dbReference>
<dbReference type="Pfam" id="PF07221">
    <property type="entry name" value="GlcNAc_2-epim"/>
    <property type="match status" value="1"/>
</dbReference>
<evidence type="ECO:0000256" key="3">
    <source>
        <dbReference type="ARBA" id="ARBA00023235"/>
    </source>
</evidence>
<dbReference type="EC" id="5.1.3.11" evidence="4"/>
<protein>
    <recommendedName>
        <fullName evidence="4">Cellobiose 2-epimerase</fullName>
        <shortName evidence="4">CE</shortName>
        <ecNumber evidence="4">5.1.3.11</ecNumber>
    </recommendedName>
</protein>
<reference evidence="5 6" key="1">
    <citation type="submission" date="2019-12" db="EMBL/GenBank/DDBJ databases">
        <title>Genome sequencing and assembly of endphytes of Porphyra tenera.</title>
        <authorList>
            <person name="Park J.M."/>
            <person name="Shin R."/>
            <person name="Jo S.H."/>
        </authorList>
    </citation>
    <scope>NUCLEOTIDE SEQUENCE [LARGE SCALE GENOMIC DNA]</scope>
    <source>
        <strain evidence="5 6">GPM4</strain>
    </source>
</reference>
<dbReference type="InterPro" id="IPR012341">
    <property type="entry name" value="6hp_glycosidase-like_sf"/>
</dbReference>
<dbReference type="Gene3D" id="1.50.10.10">
    <property type="match status" value="1"/>
</dbReference>
<proteinExistence type="inferred from homology"/>
<dbReference type="InterPro" id="IPR008928">
    <property type="entry name" value="6-hairpin_glycosidase_sf"/>
</dbReference>
<dbReference type="KEGG" id="pmes:FX988_01605"/>
<sequence length="405" mass="46938">MSLAATDEDVAMHFNLQGVDCELSQIAKWWVEHSVDYENGGFFGEIDFVGKALPTANKGIILNSRILWFFSEIALRQNSPTYYSLATRAFNYLIEHFDDTENGGAYWELAFDGSVVETKKQTYAQCFCIYALCSYFRLTGEKAALEKALVYFQLVEKYARDATCGGYIEAFSQDWNSISDYRLSEKDLNVPKSMNTHLHVLEAYSALYQVHKSAQTEDALRHVIEVFQYHIVCHKTTHLKLFFDMQWRDKSQTYSYGHDIEASWLLWESAKILADKRVMSQLKPVVIGLAQACLDEAIGEEGQLCDEFIFDERQRKETSYWWVQAEALVGFMNAFTLTGNQGFKEVCQPIWSFIQRYHIDATHGEWHWLASHHQDSQSRIYKAGFWKAPYHNGRAMMELQHLLEK</sequence>
<organism evidence="5 6">
    <name type="scientific">Paraglaciecola mesophila</name>
    <dbReference type="NCBI Taxonomy" id="197222"/>
    <lineage>
        <taxon>Bacteria</taxon>
        <taxon>Pseudomonadati</taxon>
        <taxon>Pseudomonadota</taxon>
        <taxon>Gammaproteobacteria</taxon>
        <taxon>Alteromonadales</taxon>
        <taxon>Alteromonadaceae</taxon>
        <taxon>Paraglaciecola</taxon>
    </lineage>
</organism>
<dbReference type="InterPro" id="IPR010819">
    <property type="entry name" value="AGE/CE"/>
</dbReference>
<comment type="similarity">
    <text evidence="4">Belongs to the cellobiose 2-epimerase family.</text>
</comment>
<dbReference type="Proteomes" id="UP000464524">
    <property type="component" value="Chromosome"/>
</dbReference>
<dbReference type="SUPFAM" id="SSF48208">
    <property type="entry name" value="Six-hairpin glycosidases"/>
    <property type="match status" value="1"/>
</dbReference>
<dbReference type="OrthoDB" id="5141876at2"/>
<comment type="function">
    <text evidence="4">Catalyzes the reversible epimerization of cellobiose to 4-O-beta-D-glucopyranosyl-D-mannose (Glc-Man).</text>
</comment>
<keyword evidence="6" id="KW-1185">Reference proteome</keyword>
<evidence type="ECO:0000313" key="5">
    <source>
        <dbReference type="EMBL" id="QHJ11376.1"/>
    </source>
</evidence>